<dbReference type="GO" id="GO:0016706">
    <property type="term" value="F:2-oxoglutarate-dependent dioxygenase activity"/>
    <property type="evidence" value="ECO:0007669"/>
    <property type="project" value="UniProtKB-ARBA"/>
</dbReference>
<dbReference type="InterPro" id="IPR008775">
    <property type="entry name" value="Phytyl_CoA_dOase-like"/>
</dbReference>
<dbReference type="SUPFAM" id="SSF51197">
    <property type="entry name" value="Clavaminate synthase-like"/>
    <property type="match status" value="1"/>
</dbReference>
<name>A0A919QYD5_9ACTN</name>
<accession>A0A919QYD5</accession>
<keyword evidence="1" id="KW-0560">Oxidoreductase</keyword>
<dbReference type="AlphaFoldDB" id="A0A919QYD5"/>
<proteinExistence type="predicted"/>
<dbReference type="EMBL" id="BOOU01000014">
    <property type="protein sequence ID" value="GII76262.1"/>
    <property type="molecule type" value="Genomic_DNA"/>
</dbReference>
<dbReference type="Gene3D" id="2.60.120.620">
    <property type="entry name" value="q2cbj1_9rhob like domain"/>
    <property type="match status" value="1"/>
</dbReference>
<dbReference type="Proteomes" id="UP000655287">
    <property type="component" value="Unassembled WGS sequence"/>
</dbReference>
<reference evidence="1" key="1">
    <citation type="submission" date="2021-01" db="EMBL/GenBank/DDBJ databases">
        <title>Whole genome shotgun sequence of Sphaerisporangium rufum NBRC 109079.</title>
        <authorList>
            <person name="Komaki H."/>
            <person name="Tamura T."/>
        </authorList>
    </citation>
    <scope>NUCLEOTIDE SEQUENCE</scope>
    <source>
        <strain evidence="1">NBRC 109079</strain>
    </source>
</reference>
<evidence type="ECO:0000313" key="1">
    <source>
        <dbReference type="EMBL" id="GII76262.1"/>
    </source>
</evidence>
<protein>
    <submittedName>
        <fullName evidence="1">Phytanoyl-CoA dioxygenase</fullName>
    </submittedName>
</protein>
<keyword evidence="1" id="KW-0223">Dioxygenase</keyword>
<comment type="caution">
    <text evidence="1">The sequence shown here is derived from an EMBL/GenBank/DDBJ whole genome shotgun (WGS) entry which is preliminary data.</text>
</comment>
<keyword evidence="2" id="KW-1185">Reference proteome</keyword>
<gene>
    <name evidence="1" type="ORF">Sru01_12440</name>
</gene>
<evidence type="ECO:0000313" key="2">
    <source>
        <dbReference type="Proteomes" id="UP000655287"/>
    </source>
</evidence>
<sequence>MFVVAEIDGAAFVRDGFVKVAATVAPELAEKALAQAWAQLGGRTPDDPSGWDEPVMWASDLTGQGPMGEMARSPRLARALDEVCGARGRAPRGALGMIPVRFPGKAVVDDRGWHIDANVALPDGTYAVSGRPEMMLVLTLLSRVGPEDAPTRIRVGSHRAAGAALAGQVLDPMKAGPVVDQATQDCPVAYATGEPGDVFLVHPFTVHAADEHRGTRPRFMAQGPVLLAQPVTPDAGNLLGQALAG</sequence>
<dbReference type="Pfam" id="PF05721">
    <property type="entry name" value="PhyH"/>
    <property type="match status" value="1"/>
</dbReference>
<organism evidence="1 2">
    <name type="scientific">Sphaerisporangium rufum</name>
    <dbReference type="NCBI Taxonomy" id="1381558"/>
    <lineage>
        <taxon>Bacteria</taxon>
        <taxon>Bacillati</taxon>
        <taxon>Actinomycetota</taxon>
        <taxon>Actinomycetes</taxon>
        <taxon>Streptosporangiales</taxon>
        <taxon>Streptosporangiaceae</taxon>
        <taxon>Sphaerisporangium</taxon>
    </lineage>
</organism>